<dbReference type="InterPro" id="IPR030048">
    <property type="entry name" value="SurE"/>
</dbReference>
<evidence type="ECO:0000256" key="2">
    <source>
        <dbReference type="ARBA" id="ARBA00011062"/>
    </source>
</evidence>
<dbReference type="Pfam" id="PF01975">
    <property type="entry name" value="SurE"/>
    <property type="match status" value="1"/>
</dbReference>
<dbReference type="NCBIfam" id="TIGR00087">
    <property type="entry name" value="surE"/>
    <property type="match status" value="1"/>
</dbReference>
<dbReference type="EMBL" id="FNCK01000014">
    <property type="protein sequence ID" value="SDG54506.1"/>
    <property type="molecule type" value="Genomic_DNA"/>
</dbReference>
<dbReference type="EC" id="3.1.3.5" evidence="7"/>
<dbReference type="GO" id="GO:0008254">
    <property type="term" value="F:3'-nucleotidase activity"/>
    <property type="evidence" value="ECO:0007669"/>
    <property type="project" value="TreeGrafter"/>
</dbReference>
<comment type="similarity">
    <text evidence="2 7">Belongs to the SurE nucleotidase family.</text>
</comment>
<evidence type="ECO:0000313" key="10">
    <source>
        <dbReference type="Proteomes" id="UP000199708"/>
    </source>
</evidence>
<protein>
    <recommendedName>
        <fullName evidence="7">5'-nucleotidase SurE</fullName>
        <ecNumber evidence="7">3.1.3.5</ecNumber>
    </recommendedName>
    <alternativeName>
        <fullName evidence="7">Nucleoside 5'-monophosphate phosphohydrolase</fullName>
    </alternativeName>
</protein>
<dbReference type="GO" id="GO:0005737">
    <property type="term" value="C:cytoplasm"/>
    <property type="evidence" value="ECO:0007669"/>
    <property type="project" value="UniProtKB-SubCell"/>
</dbReference>
<comment type="catalytic activity">
    <reaction evidence="1 7">
        <text>a ribonucleoside 5'-phosphate + H2O = a ribonucleoside + phosphate</text>
        <dbReference type="Rhea" id="RHEA:12484"/>
        <dbReference type="ChEBI" id="CHEBI:15377"/>
        <dbReference type="ChEBI" id="CHEBI:18254"/>
        <dbReference type="ChEBI" id="CHEBI:43474"/>
        <dbReference type="ChEBI" id="CHEBI:58043"/>
        <dbReference type="EC" id="3.1.3.5"/>
    </reaction>
</comment>
<comment type="subcellular location">
    <subcellularLocation>
        <location evidence="7">Cytoplasm</location>
    </subcellularLocation>
</comment>
<dbReference type="GO" id="GO:0004309">
    <property type="term" value="F:exopolyphosphatase activity"/>
    <property type="evidence" value="ECO:0007669"/>
    <property type="project" value="TreeGrafter"/>
</dbReference>
<accession>A0A1G7V420</accession>
<evidence type="ECO:0000256" key="1">
    <source>
        <dbReference type="ARBA" id="ARBA00000815"/>
    </source>
</evidence>
<keyword evidence="4 7" id="KW-0479">Metal-binding</keyword>
<gene>
    <name evidence="7" type="primary">surE</name>
    <name evidence="9" type="ORF">SAMN05421791_11426</name>
</gene>
<dbReference type="GO" id="GO:0000166">
    <property type="term" value="F:nucleotide binding"/>
    <property type="evidence" value="ECO:0007669"/>
    <property type="project" value="UniProtKB-KW"/>
</dbReference>
<feature type="binding site" evidence="7">
    <location>
        <position position="9"/>
    </location>
    <ligand>
        <name>a divalent metal cation</name>
        <dbReference type="ChEBI" id="CHEBI:60240"/>
    </ligand>
</feature>
<sequence length="255" mass="28340">MRILISNDDGVYAPGVLMLISLLEEIADLTVVCPESQRSGYSHGISVANPVGLTPVFLKKGISSYSVDGTPVDCIKLALETLYSEKPDWVISGINAGANVGQDIFYSGTVAAAREATLYGIPAIAMSLARDGQNKLDYTNVNLVLKDLLPKLLSLKVNDFYFLNLNIPTLGILKPDPIRVVNPEIINKKFDFFRLKNPKGQEVYWLSNRYHRMDTYQGESDYQLLKEGYITLSPISVQPQVNQSLLNEIQNRLNN</sequence>
<feature type="binding site" evidence="7">
    <location>
        <position position="95"/>
    </location>
    <ligand>
        <name>a divalent metal cation</name>
        <dbReference type="ChEBI" id="CHEBI:60240"/>
    </ligand>
</feature>
<dbReference type="RefSeq" id="WP_090290475.1">
    <property type="nucleotide sequence ID" value="NZ_FNCK01000014.1"/>
</dbReference>
<keyword evidence="10" id="KW-1185">Reference proteome</keyword>
<evidence type="ECO:0000256" key="7">
    <source>
        <dbReference type="HAMAP-Rule" id="MF_00060"/>
    </source>
</evidence>
<dbReference type="GO" id="GO:0008253">
    <property type="term" value="F:5'-nucleotidase activity"/>
    <property type="evidence" value="ECO:0007669"/>
    <property type="project" value="UniProtKB-UniRule"/>
</dbReference>
<dbReference type="AlphaFoldDB" id="A0A1G7V420"/>
<dbReference type="InterPro" id="IPR036523">
    <property type="entry name" value="SurE-like_sf"/>
</dbReference>
<name>A0A1G7V420_9LACT</name>
<evidence type="ECO:0000259" key="8">
    <source>
        <dbReference type="Pfam" id="PF01975"/>
    </source>
</evidence>
<keyword evidence="6 7" id="KW-0378">Hydrolase</keyword>
<comment type="function">
    <text evidence="7">Nucleotidase that shows phosphatase activity on nucleoside 5'-monophosphates.</text>
</comment>
<dbReference type="OrthoDB" id="9780815at2"/>
<evidence type="ECO:0000256" key="3">
    <source>
        <dbReference type="ARBA" id="ARBA00022490"/>
    </source>
</evidence>
<dbReference type="HAMAP" id="MF_00060">
    <property type="entry name" value="SurE"/>
    <property type="match status" value="1"/>
</dbReference>
<evidence type="ECO:0000256" key="5">
    <source>
        <dbReference type="ARBA" id="ARBA00022741"/>
    </source>
</evidence>
<keyword evidence="3 7" id="KW-0963">Cytoplasm</keyword>
<proteinExistence type="inferred from homology"/>
<feature type="binding site" evidence="7">
    <location>
        <position position="39"/>
    </location>
    <ligand>
        <name>a divalent metal cation</name>
        <dbReference type="ChEBI" id="CHEBI:60240"/>
    </ligand>
</feature>
<evidence type="ECO:0000256" key="4">
    <source>
        <dbReference type="ARBA" id="ARBA00022723"/>
    </source>
</evidence>
<comment type="cofactor">
    <cofactor evidence="7">
        <name>a divalent metal cation</name>
        <dbReference type="ChEBI" id="CHEBI:60240"/>
    </cofactor>
    <text evidence="7">Binds 1 divalent metal cation per subunit.</text>
</comment>
<dbReference type="STRING" id="120956.SAMN05421791_11426"/>
<keyword evidence="5 7" id="KW-0547">Nucleotide-binding</keyword>
<dbReference type="Proteomes" id="UP000199708">
    <property type="component" value="Unassembled WGS sequence"/>
</dbReference>
<dbReference type="PANTHER" id="PTHR30457:SF12">
    <property type="entry name" value="5'_3'-NUCLEOTIDASE SURE"/>
    <property type="match status" value="1"/>
</dbReference>
<dbReference type="PANTHER" id="PTHR30457">
    <property type="entry name" value="5'-NUCLEOTIDASE SURE"/>
    <property type="match status" value="1"/>
</dbReference>
<dbReference type="SUPFAM" id="SSF64167">
    <property type="entry name" value="SurE-like"/>
    <property type="match status" value="1"/>
</dbReference>
<reference evidence="9 10" key="1">
    <citation type="submission" date="2016-10" db="EMBL/GenBank/DDBJ databases">
        <authorList>
            <person name="de Groot N.N."/>
        </authorList>
    </citation>
    <scope>NUCLEOTIDE SEQUENCE [LARGE SCALE GENOMIC DNA]</scope>
    <source>
        <strain evidence="9 10">ATCC BAA-466</strain>
    </source>
</reference>
<dbReference type="GO" id="GO:0046872">
    <property type="term" value="F:metal ion binding"/>
    <property type="evidence" value="ECO:0007669"/>
    <property type="project" value="UniProtKB-UniRule"/>
</dbReference>
<dbReference type="Gene3D" id="3.40.1210.10">
    <property type="entry name" value="Survival protein SurE-like phosphatase/nucleotidase"/>
    <property type="match status" value="1"/>
</dbReference>
<organism evidence="9 10">
    <name type="scientific">Facklamia miroungae</name>
    <dbReference type="NCBI Taxonomy" id="120956"/>
    <lineage>
        <taxon>Bacteria</taxon>
        <taxon>Bacillati</taxon>
        <taxon>Bacillota</taxon>
        <taxon>Bacilli</taxon>
        <taxon>Lactobacillales</taxon>
        <taxon>Aerococcaceae</taxon>
        <taxon>Facklamia</taxon>
    </lineage>
</organism>
<evidence type="ECO:0000313" key="9">
    <source>
        <dbReference type="EMBL" id="SDG54506.1"/>
    </source>
</evidence>
<evidence type="ECO:0000256" key="6">
    <source>
        <dbReference type="ARBA" id="ARBA00022801"/>
    </source>
</evidence>
<feature type="domain" description="Survival protein SurE-like phosphatase/nucleotidase" evidence="8">
    <location>
        <begin position="3"/>
        <end position="171"/>
    </location>
</feature>
<feature type="binding site" evidence="7">
    <location>
        <position position="8"/>
    </location>
    <ligand>
        <name>a divalent metal cation</name>
        <dbReference type="ChEBI" id="CHEBI:60240"/>
    </ligand>
</feature>
<dbReference type="InterPro" id="IPR002828">
    <property type="entry name" value="SurE-like_Pase/nucleotidase"/>
</dbReference>